<evidence type="ECO:0000256" key="1">
    <source>
        <dbReference type="SAM" id="MobiDB-lite"/>
    </source>
</evidence>
<feature type="compositionally biased region" description="Acidic residues" evidence="1">
    <location>
        <begin position="56"/>
        <end position="79"/>
    </location>
</feature>
<feature type="compositionally biased region" description="Basic and acidic residues" evidence="1">
    <location>
        <begin position="322"/>
        <end position="332"/>
    </location>
</feature>
<feature type="compositionally biased region" description="Basic and acidic residues" evidence="1">
    <location>
        <begin position="282"/>
        <end position="315"/>
    </location>
</feature>
<name>A0A8H3WBF3_9PEZI</name>
<organism evidence="2 3">
    <name type="scientific">Colletotrichum asianum</name>
    <dbReference type="NCBI Taxonomy" id="702518"/>
    <lineage>
        <taxon>Eukaryota</taxon>
        <taxon>Fungi</taxon>
        <taxon>Dikarya</taxon>
        <taxon>Ascomycota</taxon>
        <taxon>Pezizomycotina</taxon>
        <taxon>Sordariomycetes</taxon>
        <taxon>Hypocreomycetidae</taxon>
        <taxon>Glomerellales</taxon>
        <taxon>Glomerellaceae</taxon>
        <taxon>Colletotrichum</taxon>
        <taxon>Colletotrichum gloeosporioides species complex</taxon>
    </lineage>
</organism>
<feature type="compositionally biased region" description="Low complexity" evidence="1">
    <location>
        <begin position="21"/>
        <end position="33"/>
    </location>
</feature>
<gene>
    <name evidence="2" type="ORF">GQ607_009993</name>
</gene>
<dbReference type="Proteomes" id="UP000434172">
    <property type="component" value="Unassembled WGS sequence"/>
</dbReference>
<proteinExistence type="predicted"/>
<reference evidence="2 3" key="1">
    <citation type="submission" date="2019-12" db="EMBL/GenBank/DDBJ databases">
        <title>A genome sequence resource for the geographically widespread anthracnose pathogen Colletotrichum asianum.</title>
        <authorList>
            <person name="Meng Y."/>
        </authorList>
    </citation>
    <scope>NUCLEOTIDE SEQUENCE [LARGE SCALE GENOMIC DNA]</scope>
    <source>
        <strain evidence="2 3">ICMP 18580</strain>
    </source>
</reference>
<comment type="caution">
    <text evidence="2">The sequence shown here is derived from an EMBL/GenBank/DDBJ whole genome shotgun (WGS) entry which is preliminary data.</text>
</comment>
<dbReference type="EMBL" id="WOWK01000058">
    <property type="protein sequence ID" value="KAF0322752.1"/>
    <property type="molecule type" value="Genomic_DNA"/>
</dbReference>
<evidence type="ECO:0000313" key="3">
    <source>
        <dbReference type="Proteomes" id="UP000434172"/>
    </source>
</evidence>
<keyword evidence="3" id="KW-1185">Reference proteome</keyword>
<feature type="region of interest" description="Disordered" evidence="1">
    <location>
        <begin position="280"/>
        <end position="340"/>
    </location>
</feature>
<dbReference type="OrthoDB" id="4841213at2759"/>
<feature type="compositionally biased region" description="Pro residues" evidence="1">
    <location>
        <begin position="9"/>
        <end position="20"/>
    </location>
</feature>
<sequence length="354" mass="41107">MERWLPNYGPIPPAPEPARPQQPVNQETPQDIPQDPPRPQRPVGAGRIPDYGPEFADPDPDPEPWPEPIPEYDDRDVEELPPAPVNNNDGAREEEFPENHWSRQIAPAAITHVTFGMSGPPSDDDVAELLDEGYENIPYNYFKRTPHVVFNVRYRNCTFELFVSCWTWEGRECGRTQSILYPLQELFVEHNDTVVENEEFRQRMGDLRERVLVFCRRFLSPGVAMLPRQTGQMQLVDVFGEFFVSESDARGVGFWVDQRRFEPHVELRFTDDGMNVTYLRHQGRENMRGGEDGQRGDRGRGDMGDGSEYRRRDQNRQNLGNRDNDQRRDQGEHWAGYGPGRPLYDFNGYDHFQL</sequence>
<dbReference type="AlphaFoldDB" id="A0A8H3WBF3"/>
<evidence type="ECO:0000313" key="2">
    <source>
        <dbReference type="EMBL" id="KAF0322752.1"/>
    </source>
</evidence>
<feature type="region of interest" description="Disordered" evidence="1">
    <location>
        <begin position="1"/>
        <end position="99"/>
    </location>
</feature>
<accession>A0A8H3WBF3</accession>
<protein>
    <submittedName>
        <fullName evidence="2">Uncharacterized protein</fullName>
    </submittedName>
</protein>
<feature type="compositionally biased region" description="Basic and acidic residues" evidence="1">
    <location>
        <begin position="90"/>
        <end position="99"/>
    </location>
</feature>